<dbReference type="SUPFAM" id="SSF55729">
    <property type="entry name" value="Acyl-CoA N-acyltransferases (Nat)"/>
    <property type="match status" value="1"/>
</dbReference>
<proteinExistence type="predicted"/>
<evidence type="ECO:0000256" key="2">
    <source>
        <dbReference type="ARBA" id="ARBA00023315"/>
    </source>
</evidence>
<dbReference type="PANTHER" id="PTHR43877">
    <property type="entry name" value="AMINOALKYLPHOSPHONATE N-ACETYLTRANSFERASE-RELATED-RELATED"/>
    <property type="match status" value="1"/>
</dbReference>
<protein>
    <submittedName>
        <fullName evidence="4">GNAT family N-acetyltransferase</fullName>
    </submittedName>
</protein>
<evidence type="ECO:0000259" key="3">
    <source>
        <dbReference type="PROSITE" id="PS51186"/>
    </source>
</evidence>
<dbReference type="Proteomes" id="UP001201701">
    <property type="component" value="Unassembled WGS sequence"/>
</dbReference>
<keyword evidence="5" id="KW-1185">Reference proteome</keyword>
<evidence type="ECO:0000256" key="1">
    <source>
        <dbReference type="ARBA" id="ARBA00022679"/>
    </source>
</evidence>
<dbReference type="Pfam" id="PF00583">
    <property type="entry name" value="Acetyltransf_1"/>
    <property type="match status" value="1"/>
</dbReference>
<dbReference type="InterPro" id="IPR050832">
    <property type="entry name" value="Bact_Acetyltransf"/>
</dbReference>
<feature type="domain" description="N-acetyltransferase" evidence="3">
    <location>
        <begin position="12"/>
        <end position="177"/>
    </location>
</feature>
<reference evidence="4 5" key="1">
    <citation type="submission" date="2022-02" db="EMBL/GenBank/DDBJ databases">
        <title>Draft genome sequence of Mezorhizobium retamae strain IRAMC:0171 isolated from Retama raetam nodules.</title>
        <authorList>
            <person name="Bengaied R."/>
            <person name="Sbissi I."/>
            <person name="Huber K."/>
            <person name="Ghodbane F."/>
            <person name="Nouioui I."/>
            <person name="Tarhouni M."/>
            <person name="Gtari M."/>
        </authorList>
    </citation>
    <scope>NUCLEOTIDE SEQUENCE [LARGE SCALE GENOMIC DNA]</scope>
    <source>
        <strain evidence="4 5">IRAMC:0171</strain>
    </source>
</reference>
<dbReference type="InterPro" id="IPR000182">
    <property type="entry name" value="GNAT_dom"/>
</dbReference>
<accession>A0ABS9QPN0</accession>
<keyword evidence="1" id="KW-0808">Transferase</keyword>
<sequence>MVTKDAAMKNGFTIRGLEAGDLTRIAAIEGGPAWNADAGLWQRYLADVAQGSRIVLLASEGDDVVGYGTLLWTSDYPPFKAAGIPEINNLVVAQSARGGGIATAMIGEFERLAASARCAAIGLGVGLYADYGAAQRLYVRLGYQPDGRGITYRETPVVPDQSVRVDDDLVLWLTKTL</sequence>
<organism evidence="4 5">
    <name type="scientific">Mesorhizobium retamae</name>
    <dbReference type="NCBI Taxonomy" id="2912854"/>
    <lineage>
        <taxon>Bacteria</taxon>
        <taxon>Pseudomonadati</taxon>
        <taxon>Pseudomonadota</taxon>
        <taxon>Alphaproteobacteria</taxon>
        <taxon>Hyphomicrobiales</taxon>
        <taxon>Phyllobacteriaceae</taxon>
        <taxon>Mesorhizobium</taxon>
    </lineage>
</organism>
<dbReference type="Gene3D" id="3.40.630.30">
    <property type="match status" value="1"/>
</dbReference>
<keyword evidence="2" id="KW-0012">Acyltransferase</keyword>
<dbReference type="PROSITE" id="PS51186">
    <property type="entry name" value="GNAT"/>
    <property type="match status" value="1"/>
</dbReference>
<dbReference type="EMBL" id="JAKREW010000053">
    <property type="protein sequence ID" value="MCG7508783.1"/>
    <property type="molecule type" value="Genomic_DNA"/>
</dbReference>
<comment type="caution">
    <text evidence="4">The sequence shown here is derived from an EMBL/GenBank/DDBJ whole genome shotgun (WGS) entry which is preliminary data.</text>
</comment>
<gene>
    <name evidence="4" type="ORF">L4923_27475</name>
</gene>
<dbReference type="PANTHER" id="PTHR43877:SF2">
    <property type="entry name" value="AMINOALKYLPHOSPHONATE N-ACETYLTRANSFERASE-RELATED"/>
    <property type="match status" value="1"/>
</dbReference>
<dbReference type="InterPro" id="IPR016181">
    <property type="entry name" value="Acyl_CoA_acyltransferase"/>
</dbReference>
<dbReference type="CDD" id="cd04301">
    <property type="entry name" value="NAT_SF"/>
    <property type="match status" value="1"/>
</dbReference>
<evidence type="ECO:0000313" key="5">
    <source>
        <dbReference type="Proteomes" id="UP001201701"/>
    </source>
</evidence>
<evidence type="ECO:0000313" key="4">
    <source>
        <dbReference type="EMBL" id="MCG7508783.1"/>
    </source>
</evidence>
<name>A0ABS9QPN0_9HYPH</name>
<dbReference type="RefSeq" id="WP_239370289.1">
    <property type="nucleotide sequence ID" value="NZ_JAKREW010000053.1"/>
</dbReference>